<dbReference type="Proteomes" id="UP001237292">
    <property type="component" value="Chromosome"/>
</dbReference>
<dbReference type="EMBL" id="CP133164">
    <property type="protein sequence ID" value="WMN20328.1"/>
    <property type="molecule type" value="Genomic_DNA"/>
</dbReference>
<keyword evidence="2" id="KW-1185">Reference proteome</keyword>
<evidence type="ECO:0000313" key="2">
    <source>
        <dbReference type="Proteomes" id="UP001237292"/>
    </source>
</evidence>
<sequence length="44" mass="5021">MAVALGQGVVDLARVQGQERIVDREAPDDRDFKELDRLWREVPA</sequence>
<evidence type="ECO:0000313" key="1">
    <source>
        <dbReference type="EMBL" id="WMN20328.1"/>
    </source>
</evidence>
<organism evidence="1 2">
    <name type="scientific">Pseudomonas piscis</name>
    <dbReference type="NCBI Taxonomy" id="2614538"/>
    <lineage>
        <taxon>Bacteria</taxon>
        <taxon>Pseudomonadati</taxon>
        <taxon>Pseudomonadota</taxon>
        <taxon>Gammaproteobacteria</taxon>
        <taxon>Pseudomonadales</taxon>
        <taxon>Pseudomonadaceae</taxon>
        <taxon>Pseudomonas</taxon>
    </lineage>
</organism>
<dbReference type="RefSeq" id="WP_256578564.1">
    <property type="nucleotide sequence ID" value="NZ_CP133164.1"/>
</dbReference>
<accession>A0ABY9NQ52</accession>
<reference evidence="1 2" key="1">
    <citation type="journal article" date="2023" name="Access Microbiol">
        <title>The genome of a steinernematid-associated Pseudomonas piscis bacterium encodes the biosynthesis of insect toxins.</title>
        <authorList>
            <person name="Awori R.M."/>
            <person name="Hendre P."/>
            <person name="Amugune N.O."/>
        </authorList>
    </citation>
    <scope>NUCLEOTIDE SEQUENCE [LARGE SCALE GENOMIC DNA]</scope>
    <source>
        <strain evidence="1 2">75</strain>
    </source>
</reference>
<gene>
    <name evidence="1" type="ORF">QL104_13335</name>
</gene>
<proteinExistence type="predicted"/>
<name>A0ABY9NQ52_9PSED</name>
<protein>
    <submittedName>
        <fullName evidence="1">Uncharacterized protein</fullName>
    </submittedName>
</protein>